<sequence length="341" mass="39554">MNNTFHRFLYLPWDIREQIWKFALRPSLPGVHTFKLYKPNSGNDTDENIGIIACHARQGSLRLAAPDREQQSPTRNHNTDITQNQGNHSTYLIDGGLWTACKESRHVVQRHFGFPKWRSLHDKDPRGFRYEAVRKLDMPATGYFAGKDPYFFTVLPNRDLFILQPQNISMMTPDDIGWHARVGARWQGFQGFQHIALEYNKGWEYILSDVSNPKHEAIVKFLITLGYYAIDDKLWFIDYTLKRRHEVVAEPSSSRNRESATFYLQGQRFVEVECSLYSLENWKYTERVNGDDVERHASNGNLDSISFVRIARCAPMDSFLDFEASGYGLPRQVGLLACESF</sequence>
<proteinExistence type="predicted"/>
<gene>
    <name evidence="1" type="ORF">LCI18_000471</name>
</gene>
<evidence type="ECO:0000313" key="2">
    <source>
        <dbReference type="Proteomes" id="UP000830768"/>
    </source>
</evidence>
<keyword evidence="2" id="KW-1185">Reference proteome</keyword>
<accession>A0ACD3YKY9</accession>
<evidence type="ECO:0000313" key="1">
    <source>
        <dbReference type="EMBL" id="UPK89536.1"/>
    </source>
</evidence>
<organism evidence="1 2">
    <name type="scientific">Fusarium solani subsp. cucurbitae</name>
    <name type="common">Neocosmosporum cucurbitae</name>
    <dbReference type="NCBI Taxonomy" id="2747967"/>
    <lineage>
        <taxon>Eukaryota</taxon>
        <taxon>Fungi</taxon>
        <taxon>Dikarya</taxon>
        <taxon>Ascomycota</taxon>
        <taxon>Pezizomycotina</taxon>
        <taxon>Sordariomycetes</taxon>
        <taxon>Hypocreomycetidae</taxon>
        <taxon>Hypocreales</taxon>
        <taxon>Nectriaceae</taxon>
        <taxon>Fusarium</taxon>
        <taxon>Fusarium solani species complex</taxon>
    </lineage>
</organism>
<reference evidence="1" key="1">
    <citation type="submission" date="2021-11" db="EMBL/GenBank/DDBJ databases">
        <title>Fusarium solani-melongenae Genome sequencing and assembly.</title>
        <authorList>
            <person name="Xie S."/>
            <person name="Huang L."/>
            <person name="Zhang X."/>
        </authorList>
    </citation>
    <scope>NUCLEOTIDE SEQUENCE</scope>
    <source>
        <strain evidence="1">CRI 24-3</strain>
    </source>
</reference>
<dbReference type="EMBL" id="CP090030">
    <property type="protein sequence ID" value="UPK89536.1"/>
    <property type="molecule type" value="Genomic_DNA"/>
</dbReference>
<protein>
    <submittedName>
        <fullName evidence="1">Uncharacterized protein</fullName>
    </submittedName>
</protein>
<name>A0ACD3YKY9_FUSSC</name>
<dbReference type="Proteomes" id="UP000830768">
    <property type="component" value="Chromosome 1"/>
</dbReference>